<dbReference type="EMBL" id="WOWK01000055">
    <property type="protein sequence ID" value="KAF0323136.1"/>
    <property type="molecule type" value="Genomic_DNA"/>
</dbReference>
<feature type="compositionally biased region" description="Basic and acidic residues" evidence="1">
    <location>
        <begin position="586"/>
        <end position="610"/>
    </location>
</feature>
<name>A0A8H3WCC6_9PEZI</name>
<evidence type="ECO:0000256" key="1">
    <source>
        <dbReference type="SAM" id="MobiDB-lite"/>
    </source>
</evidence>
<dbReference type="Pfam" id="PF00226">
    <property type="entry name" value="DnaJ"/>
    <property type="match status" value="2"/>
</dbReference>
<dbReference type="PRINTS" id="PR00625">
    <property type="entry name" value="JDOMAIN"/>
</dbReference>
<dbReference type="SMART" id="SM00271">
    <property type="entry name" value="DnaJ"/>
    <property type="match status" value="2"/>
</dbReference>
<comment type="caution">
    <text evidence="3">The sequence shown here is derived from an EMBL/GenBank/DDBJ whole genome shotgun (WGS) entry which is preliminary data.</text>
</comment>
<protein>
    <submittedName>
        <fullName evidence="3">Chaperone protein</fullName>
    </submittedName>
</protein>
<dbReference type="InterPro" id="IPR018253">
    <property type="entry name" value="DnaJ_domain_CS"/>
</dbReference>
<dbReference type="InterPro" id="IPR036869">
    <property type="entry name" value="J_dom_sf"/>
</dbReference>
<feature type="compositionally biased region" description="Basic and acidic residues" evidence="1">
    <location>
        <begin position="643"/>
        <end position="662"/>
    </location>
</feature>
<keyword evidence="4" id="KW-1185">Reference proteome</keyword>
<dbReference type="OrthoDB" id="10250354at2759"/>
<proteinExistence type="predicted"/>
<organism evidence="3 4">
    <name type="scientific">Colletotrichum asianum</name>
    <dbReference type="NCBI Taxonomy" id="702518"/>
    <lineage>
        <taxon>Eukaryota</taxon>
        <taxon>Fungi</taxon>
        <taxon>Dikarya</taxon>
        <taxon>Ascomycota</taxon>
        <taxon>Pezizomycotina</taxon>
        <taxon>Sordariomycetes</taxon>
        <taxon>Hypocreomycetidae</taxon>
        <taxon>Glomerellales</taxon>
        <taxon>Glomerellaceae</taxon>
        <taxon>Colletotrichum</taxon>
        <taxon>Colletotrichum gloeosporioides species complex</taxon>
    </lineage>
</organism>
<dbReference type="CDD" id="cd06257">
    <property type="entry name" value="DnaJ"/>
    <property type="match status" value="2"/>
</dbReference>
<feature type="compositionally biased region" description="Basic and acidic residues" evidence="1">
    <location>
        <begin position="139"/>
        <end position="190"/>
    </location>
</feature>
<dbReference type="PANTHER" id="PTHR44240">
    <property type="entry name" value="DNAJ DOMAIN (PROKARYOTIC HEAT SHOCK PROTEIN)-RELATED"/>
    <property type="match status" value="1"/>
</dbReference>
<feature type="domain" description="J" evidence="2">
    <location>
        <begin position="279"/>
        <end position="345"/>
    </location>
</feature>
<feature type="compositionally biased region" description="Basic and acidic residues" evidence="1">
    <location>
        <begin position="210"/>
        <end position="237"/>
    </location>
</feature>
<dbReference type="PROSITE" id="PS50076">
    <property type="entry name" value="DNAJ_2"/>
    <property type="match status" value="2"/>
</dbReference>
<dbReference type="PANTHER" id="PTHR44240:SF10">
    <property type="entry name" value="J DOMAIN-CONTAINING PROTEIN"/>
    <property type="match status" value="1"/>
</dbReference>
<dbReference type="AlphaFoldDB" id="A0A8H3WCC6"/>
<feature type="compositionally biased region" description="Basic residues" evidence="1">
    <location>
        <begin position="191"/>
        <end position="209"/>
    </location>
</feature>
<gene>
    <name evidence="3" type="ORF">GQ607_009680</name>
</gene>
<dbReference type="InterPro" id="IPR052276">
    <property type="entry name" value="Diphthamide-biosynth_chaperone"/>
</dbReference>
<dbReference type="Gene3D" id="1.10.287.110">
    <property type="entry name" value="DnaJ domain"/>
    <property type="match status" value="2"/>
</dbReference>
<evidence type="ECO:0000313" key="3">
    <source>
        <dbReference type="EMBL" id="KAF0323136.1"/>
    </source>
</evidence>
<evidence type="ECO:0000313" key="4">
    <source>
        <dbReference type="Proteomes" id="UP000434172"/>
    </source>
</evidence>
<feature type="region of interest" description="Disordered" evidence="1">
    <location>
        <begin position="139"/>
        <end position="247"/>
    </location>
</feature>
<feature type="region of interest" description="Disordered" evidence="1">
    <location>
        <begin position="402"/>
        <end position="434"/>
    </location>
</feature>
<feature type="domain" description="J" evidence="2">
    <location>
        <begin position="68"/>
        <end position="134"/>
    </location>
</feature>
<dbReference type="Proteomes" id="UP000434172">
    <property type="component" value="Unassembled WGS sequence"/>
</dbReference>
<accession>A0A8H3WCC6</accession>
<evidence type="ECO:0000259" key="2">
    <source>
        <dbReference type="PROSITE" id="PS50076"/>
    </source>
</evidence>
<dbReference type="SUPFAM" id="SSF46565">
    <property type="entry name" value="Chaperone J-domain"/>
    <property type="match status" value="2"/>
</dbReference>
<reference evidence="3 4" key="1">
    <citation type="submission" date="2019-12" db="EMBL/GenBank/DDBJ databases">
        <title>A genome sequence resource for the geographically widespread anthracnose pathogen Colletotrichum asianum.</title>
        <authorList>
            <person name="Meng Y."/>
        </authorList>
    </citation>
    <scope>NUCLEOTIDE SEQUENCE [LARGE SCALE GENOMIC DNA]</scope>
    <source>
        <strain evidence="3 4">ICMP 18580</strain>
    </source>
</reference>
<feature type="region of interest" description="Disordered" evidence="1">
    <location>
        <begin position="586"/>
        <end position="703"/>
    </location>
</feature>
<sequence>MAPHPLLFGAGKSSCGAGVGRAFPLSIISKGSHLKIGSTCRWAIPSNFAIHLTTRQLSFTMDPSQWRDYYNDLGVRPTATSQEIRRAFLALARTTHPDKRAPGDRSDSSEFQKIRAAFEFLQDSANRSRYDTTYYDSRRSYERHQQWQEDEAQRQAETEARQETDYKDHRREEARQRREEAQQEREEARKQARREKNKRRRAARRKAKKEQRQAEKREARHREQQIANDRRRNEQERANAQQQEQEFGSNFFQRVRASGFLHATGHRHSVTMDPPEIPDYYTDLGIGEYATPKEIKKAYANLVLKVHPDKQAPGACGDAHEFRKVQEAYQVLRDVAKRAEYDAKYPEIQSGWDEYRMFLEREAAKAKRKAVRQAKQKAAEEAGRKAAEEAERIAAEELERVAAEEAEQRAAEEAERRAAEEAKKQAEEEEANRQWEEVIAMQQSGEEWECQMEAFLEEERRIKMTKAFQWEAIHDQMRKEEIRMEERERAEAFDDIRQQVDADRRNILQPLEQKRQEELQEVERRYKKMIDKEEKKLKKRLDEETATAEKELESKWAMRRQRNEKIKAVRQAKEEYAALQDLHARQKAWEEQQHKAAEERVKEQLRSEEKKRKKRKAEEGPNMEECETEEQRAKERRRAEKRRRVEEEQQRTEWGRSQEKQRIANANKAGSKAQKFFKLKKEKGADRRPAQAAKNGKPKRKKA</sequence>
<dbReference type="PROSITE" id="PS00636">
    <property type="entry name" value="DNAJ_1"/>
    <property type="match status" value="2"/>
</dbReference>
<dbReference type="InterPro" id="IPR001623">
    <property type="entry name" value="DnaJ_domain"/>
</dbReference>